<dbReference type="Proteomes" id="UP001526337">
    <property type="component" value="Unassembled WGS sequence"/>
</dbReference>
<feature type="signal peptide" evidence="1">
    <location>
        <begin position="1"/>
        <end position="22"/>
    </location>
</feature>
<organism evidence="2 3">
    <name type="scientific">Gluconacetobacter entanii</name>
    <dbReference type="NCBI Taxonomy" id="108528"/>
    <lineage>
        <taxon>Bacteria</taxon>
        <taxon>Pseudomonadati</taxon>
        <taxon>Pseudomonadota</taxon>
        <taxon>Alphaproteobacteria</taxon>
        <taxon>Acetobacterales</taxon>
        <taxon>Acetobacteraceae</taxon>
        <taxon>Gluconacetobacter</taxon>
    </lineage>
</organism>
<gene>
    <name evidence="2" type="ORF">NO263_02140</name>
</gene>
<evidence type="ECO:0000313" key="3">
    <source>
        <dbReference type="Proteomes" id="UP001526337"/>
    </source>
</evidence>
<sequence length="66" mass="6837">MRCMALSALGFFFAGGINNAYALSVSPVPAVMAAPECGAQWHVSPPCVQGRDGDGRFLSAPVPDRA</sequence>
<reference evidence="2 3" key="1">
    <citation type="submission" date="2022-07" db="EMBL/GenBank/DDBJ databases">
        <title>Genome stability of Gluconacetobacter entanii AV429.</title>
        <authorList>
            <person name="Trcek J."/>
            <person name="Cepec E."/>
        </authorList>
    </citation>
    <scope>NUCLEOTIDE SEQUENCE [LARGE SCALE GENOMIC DNA]</scope>
    <source>
        <strain evidence="2 3">AV429_2022</strain>
    </source>
</reference>
<keyword evidence="1" id="KW-0732">Signal</keyword>
<feature type="chain" id="PRO_5046114298" evidence="1">
    <location>
        <begin position="23"/>
        <end position="66"/>
    </location>
</feature>
<proteinExistence type="predicted"/>
<accession>A0ABT3K2P8</accession>
<protein>
    <submittedName>
        <fullName evidence="2">Uncharacterized protein</fullName>
    </submittedName>
</protein>
<keyword evidence="3" id="KW-1185">Reference proteome</keyword>
<name>A0ABT3K2P8_9PROT</name>
<evidence type="ECO:0000256" key="1">
    <source>
        <dbReference type="SAM" id="SignalP"/>
    </source>
</evidence>
<comment type="caution">
    <text evidence="2">The sequence shown here is derived from an EMBL/GenBank/DDBJ whole genome shotgun (WGS) entry which is preliminary data.</text>
</comment>
<evidence type="ECO:0000313" key="2">
    <source>
        <dbReference type="EMBL" id="MCW4589387.1"/>
    </source>
</evidence>
<dbReference type="RefSeq" id="WP_171789648.1">
    <property type="nucleotide sequence ID" value="NZ_JABJWD010000004.1"/>
</dbReference>
<dbReference type="EMBL" id="JANGSQ010000076">
    <property type="protein sequence ID" value="MCW4589387.1"/>
    <property type="molecule type" value="Genomic_DNA"/>
</dbReference>